<keyword evidence="2" id="KW-0732">Signal</keyword>
<dbReference type="PANTHER" id="PTHR30535:SF4">
    <property type="entry name" value="HEMIN-BINDING PERIPLASMIC PROTEIN HMUT"/>
    <property type="match status" value="1"/>
</dbReference>
<sequence precursor="true">MFASKSRANGVLLATISAGLLTALALTTQARGSGSDSSKPGVLSIGGSVTEIVYALGQGDRLVARDTTSTYPPEAEDLPDVGYMRALSPEGVLSVSPELILSEDGAGPPETMAVLTSSGVDIVTIPNVESGPGIAEKIKRVGDALGVSKEAEALAANVEAEIATAKARADRLAGDSPKRVLFVLSMQGGRVMASGTGTAASAIIELAGGVNAVTEFEGYKPMTDEAVSVAAPDVILMMDRGGDHAIANEVLFGMPAFQPTPAAETGAIVRMDGLYLLGFGPRTAKAVSDLSHHLYGG</sequence>
<feature type="chain" id="PRO_5024980292" evidence="2">
    <location>
        <begin position="26"/>
        <end position="297"/>
    </location>
</feature>
<dbReference type="OrthoDB" id="9797736at2"/>
<evidence type="ECO:0000259" key="3">
    <source>
        <dbReference type="PROSITE" id="PS50983"/>
    </source>
</evidence>
<dbReference type="Proteomes" id="UP000325785">
    <property type="component" value="Chromosome"/>
</dbReference>
<protein>
    <submittedName>
        <fullName evidence="4">Hemin-binding periplasmic protein HmuT</fullName>
    </submittedName>
</protein>
<dbReference type="CDD" id="cd01149">
    <property type="entry name" value="HutB"/>
    <property type="match status" value="1"/>
</dbReference>
<feature type="coiled-coil region" evidence="1">
    <location>
        <begin position="148"/>
        <end position="175"/>
    </location>
</feature>
<dbReference type="KEGG" id="rid:RIdsm_04254"/>
<proteinExistence type="predicted"/>
<accession>A0A5P3AI81</accession>
<organism evidence="4 5">
    <name type="scientific">Roseovarius indicus</name>
    <dbReference type="NCBI Taxonomy" id="540747"/>
    <lineage>
        <taxon>Bacteria</taxon>
        <taxon>Pseudomonadati</taxon>
        <taxon>Pseudomonadota</taxon>
        <taxon>Alphaproteobacteria</taxon>
        <taxon>Rhodobacterales</taxon>
        <taxon>Roseobacteraceae</taxon>
        <taxon>Roseovarius</taxon>
    </lineage>
</organism>
<dbReference type="AlphaFoldDB" id="A0A5P3AI81"/>
<keyword evidence="1" id="KW-0175">Coiled coil</keyword>
<dbReference type="PROSITE" id="PS50983">
    <property type="entry name" value="FE_B12_PBP"/>
    <property type="match status" value="1"/>
</dbReference>
<evidence type="ECO:0000313" key="5">
    <source>
        <dbReference type="Proteomes" id="UP000325785"/>
    </source>
</evidence>
<dbReference type="Pfam" id="PF01497">
    <property type="entry name" value="Peripla_BP_2"/>
    <property type="match status" value="1"/>
</dbReference>
<dbReference type="InterPro" id="IPR050902">
    <property type="entry name" value="ABC_Transporter_SBP"/>
</dbReference>
<reference evidence="4 5" key="1">
    <citation type="submission" date="2018-08" db="EMBL/GenBank/DDBJ databases">
        <title>Genetic Globetrotter - A new plasmid hitch-hiking vast phylogenetic and geographic distances.</title>
        <authorList>
            <person name="Vollmers J."/>
            <person name="Petersen J."/>
        </authorList>
    </citation>
    <scope>NUCLEOTIDE SEQUENCE [LARGE SCALE GENOMIC DNA]</scope>
    <source>
        <strain evidence="4 5">DSM 26383</strain>
    </source>
</reference>
<feature type="signal peptide" evidence="2">
    <location>
        <begin position="1"/>
        <end position="25"/>
    </location>
</feature>
<dbReference type="EMBL" id="CP031598">
    <property type="protein sequence ID" value="QEW28423.1"/>
    <property type="molecule type" value="Genomic_DNA"/>
</dbReference>
<dbReference type="PANTHER" id="PTHR30535">
    <property type="entry name" value="VITAMIN B12-BINDING PROTEIN"/>
    <property type="match status" value="1"/>
</dbReference>
<dbReference type="InterPro" id="IPR002491">
    <property type="entry name" value="ABC_transptr_periplasmic_BD"/>
</dbReference>
<feature type="domain" description="Fe/B12 periplasmic-binding" evidence="3">
    <location>
        <begin position="41"/>
        <end position="297"/>
    </location>
</feature>
<gene>
    <name evidence="4" type="primary">hmuT</name>
    <name evidence="4" type="ORF">RIdsm_04254</name>
</gene>
<dbReference type="RefSeq" id="WP_057818420.1">
    <property type="nucleotide sequence ID" value="NZ_CP031598.1"/>
</dbReference>
<evidence type="ECO:0000256" key="2">
    <source>
        <dbReference type="SAM" id="SignalP"/>
    </source>
</evidence>
<dbReference type="SUPFAM" id="SSF53807">
    <property type="entry name" value="Helical backbone' metal receptor"/>
    <property type="match status" value="1"/>
</dbReference>
<evidence type="ECO:0000256" key="1">
    <source>
        <dbReference type="SAM" id="Coils"/>
    </source>
</evidence>
<dbReference type="Gene3D" id="3.40.50.1980">
    <property type="entry name" value="Nitrogenase molybdenum iron protein domain"/>
    <property type="match status" value="2"/>
</dbReference>
<evidence type="ECO:0000313" key="4">
    <source>
        <dbReference type="EMBL" id="QEW28423.1"/>
    </source>
</evidence>
<name>A0A5P3AI81_9RHOB</name>